<dbReference type="GO" id="GO:0008713">
    <property type="term" value="F:ADP-heptose-lipopolysaccharide heptosyltransferase activity"/>
    <property type="evidence" value="ECO:0007669"/>
    <property type="project" value="TreeGrafter"/>
</dbReference>
<dbReference type="Gene3D" id="3.40.50.2000">
    <property type="entry name" value="Glycogen Phosphorylase B"/>
    <property type="match status" value="2"/>
</dbReference>
<gene>
    <name evidence="3" type="ORF">GbCGDNIH9_0328</name>
</gene>
<keyword evidence="2 3" id="KW-0808">Transferase</keyword>
<dbReference type="CDD" id="cd03789">
    <property type="entry name" value="GT9_LPS_heptosyltransferase"/>
    <property type="match status" value="1"/>
</dbReference>
<dbReference type="AlphaFoldDB" id="A0AAC9P7K0"/>
<name>A0AAC9P7K0_9PROT</name>
<protein>
    <submittedName>
        <fullName evidence="3">ADP-heptose--LPS heptosyltransferase</fullName>
        <ecNumber evidence="3">2.4.-.-</ecNumber>
    </submittedName>
</protein>
<dbReference type="EC" id="2.4.-.-" evidence="3"/>
<dbReference type="InterPro" id="IPR051199">
    <property type="entry name" value="LPS_LOS_Heptosyltrfase"/>
</dbReference>
<dbReference type="PANTHER" id="PTHR30160">
    <property type="entry name" value="TETRAACYLDISACCHARIDE 4'-KINASE-RELATED"/>
    <property type="match status" value="1"/>
</dbReference>
<dbReference type="SUPFAM" id="SSF53756">
    <property type="entry name" value="UDP-Glycosyltransferase/glycogen phosphorylase"/>
    <property type="match status" value="1"/>
</dbReference>
<accession>A0AAC9P7K0</accession>
<evidence type="ECO:0000313" key="4">
    <source>
        <dbReference type="Proteomes" id="UP000182373"/>
    </source>
</evidence>
<evidence type="ECO:0000256" key="1">
    <source>
        <dbReference type="ARBA" id="ARBA00022676"/>
    </source>
</evidence>
<dbReference type="GO" id="GO:0005829">
    <property type="term" value="C:cytosol"/>
    <property type="evidence" value="ECO:0007669"/>
    <property type="project" value="TreeGrafter"/>
</dbReference>
<dbReference type="GO" id="GO:0009244">
    <property type="term" value="P:lipopolysaccharide core region biosynthetic process"/>
    <property type="evidence" value="ECO:0007669"/>
    <property type="project" value="TreeGrafter"/>
</dbReference>
<proteinExistence type="predicted"/>
<dbReference type="Pfam" id="PF01075">
    <property type="entry name" value="Glyco_transf_9"/>
    <property type="match status" value="1"/>
</dbReference>
<dbReference type="Proteomes" id="UP000182373">
    <property type="component" value="Chromosome"/>
</dbReference>
<dbReference type="InterPro" id="IPR002201">
    <property type="entry name" value="Glyco_trans_9"/>
</dbReference>
<keyword evidence="1 3" id="KW-0328">Glycosyltransferase</keyword>
<sequence length="310" mass="33891">MMERILVIKHGAFGDLVQALDAFHAIRLHHPAARITLLTAPAYRGLTSLIPWFDDITFDPRPAWWRLDALLSRRQWFRRMRFQRVYDLQCSSRTARYFALIPHHERPEWIGAARGASHPNPDFSTGTFSNRDKMAAQLRTAGLPPPAPAPMDWLDANIDALALPSRFALLIPGCSAHLPWKRWPAPGYAALATALERQGLASVAVGTGADRDAIRAIRQQFPALIDLAGRTSLPALAAVARRSAVAVGNDTGATFLASALDTPTLMLMSAHTDPVISAPWGNGACWIKRDDLSTLPPEDVLAALPAIRPG</sequence>
<evidence type="ECO:0000313" key="3">
    <source>
        <dbReference type="EMBL" id="APH53556.1"/>
    </source>
</evidence>
<dbReference type="EMBL" id="CP018191">
    <property type="protein sequence ID" value="APH53556.1"/>
    <property type="molecule type" value="Genomic_DNA"/>
</dbReference>
<evidence type="ECO:0000256" key="2">
    <source>
        <dbReference type="ARBA" id="ARBA00022679"/>
    </source>
</evidence>
<organism evidence="3 4">
    <name type="scientific">Granulibacter bethesdensis</name>
    <dbReference type="NCBI Taxonomy" id="364410"/>
    <lineage>
        <taxon>Bacteria</taxon>
        <taxon>Pseudomonadati</taxon>
        <taxon>Pseudomonadota</taxon>
        <taxon>Alphaproteobacteria</taxon>
        <taxon>Acetobacterales</taxon>
        <taxon>Acetobacteraceae</taxon>
        <taxon>Granulibacter</taxon>
    </lineage>
</organism>
<reference evidence="4" key="1">
    <citation type="submission" date="2016-11" db="EMBL/GenBank/DDBJ databases">
        <title>Comparative genomic and phenotypic analysis of Granulibacter bethesdensis clinical isolates from patients with chronic granulomatous disease.</title>
        <authorList>
            <person name="Zarember K.A."/>
            <person name="Porcella S.F."/>
            <person name="Chu J."/>
            <person name="Ding L."/>
            <person name="Dahlstrom E."/>
            <person name="Barbian K."/>
            <person name="Martens C."/>
            <person name="Sykora L."/>
            <person name="Kramer S."/>
            <person name="Pettinato A.M."/>
            <person name="Hong H."/>
            <person name="Wald G."/>
            <person name="Berg L.J."/>
            <person name="Rogge L.S."/>
            <person name="Greenberg D.E."/>
            <person name="Falcone E.L."/>
            <person name="Neves J.F."/>
            <person name="Simoes M.J."/>
            <person name="Casal M."/>
            <person name="Rodriguez-Lopez F.C."/>
            <person name="Zelazny A."/>
            <person name="Gallin J.I."/>
            <person name="Holland S.M."/>
        </authorList>
    </citation>
    <scope>NUCLEOTIDE SEQUENCE [LARGE SCALE GENOMIC DNA]</scope>
    <source>
        <strain evidence="4">NIH9.1</strain>
    </source>
</reference>